<dbReference type="EMBL" id="CAJHJT010000001">
    <property type="protein sequence ID" value="CAD6994209.1"/>
    <property type="molecule type" value="Genomic_DNA"/>
</dbReference>
<name>A0A811U5S4_CERCA</name>
<protein>
    <submittedName>
        <fullName evidence="1">(Mediterranean fruit fly) hypothetical protein</fullName>
    </submittedName>
</protein>
<comment type="caution">
    <text evidence="1">The sequence shown here is derived from an EMBL/GenBank/DDBJ whole genome shotgun (WGS) entry which is preliminary data.</text>
</comment>
<gene>
    <name evidence="1" type="ORF">CCAP1982_LOCUS2971</name>
</gene>
<evidence type="ECO:0000313" key="2">
    <source>
        <dbReference type="Proteomes" id="UP000606786"/>
    </source>
</evidence>
<proteinExistence type="predicted"/>
<organism evidence="1 2">
    <name type="scientific">Ceratitis capitata</name>
    <name type="common">Mediterranean fruit fly</name>
    <name type="synonym">Tephritis capitata</name>
    <dbReference type="NCBI Taxonomy" id="7213"/>
    <lineage>
        <taxon>Eukaryota</taxon>
        <taxon>Metazoa</taxon>
        <taxon>Ecdysozoa</taxon>
        <taxon>Arthropoda</taxon>
        <taxon>Hexapoda</taxon>
        <taxon>Insecta</taxon>
        <taxon>Pterygota</taxon>
        <taxon>Neoptera</taxon>
        <taxon>Endopterygota</taxon>
        <taxon>Diptera</taxon>
        <taxon>Brachycera</taxon>
        <taxon>Muscomorpha</taxon>
        <taxon>Tephritoidea</taxon>
        <taxon>Tephritidae</taxon>
        <taxon>Ceratitis</taxon>
        <taxon>Ceratitis</taxon>
    </lineage>
</organism>
<accession>A0A811U5S4</accession>
<evidence type="ECO:0000313" key="1">
    <source>
        <dbReference type="EMBL" id="CAD6994209.1"/>
    </source>
</evidence>
<reference evidence="1" key="1">
    <citation type="submission" date="2020-11" db="EMBL/GenBank/DDBJ databases">
        <authorList>
            <person name="Whitehead M."/>
        </authorList>
    </citation>
    <scope>NUCLEOTIDE SEQUENCE</scope>
    <source>
        <strain evidence="1">EGII</strain>
    </source>
</reference>
<dbReference type="AlphaFoldDB" id="A0A811U5S4"/>
<dbReference type="Proteomes" id="UP000606786">
    <property type="component" value="Unassembled WGS sequence"/>
</dbReference>
<keyword evidence="2" id="KW-1185">Reference proteome</keyword>
<sequence length="72" mass="8741">MKLGVGQQQEVSLEVMSTMLQELHSRRRDKSRRQVAKHQCKKLKNRMMKQQQHPLLCTTRRSTRRLRHFQEV</sequence>